<name>A0ABT2YS44_9GAMM</name>
<proteinExistence type="predicted"/>
<dbReference type="Pfam" id="PF16234">
    <property type="entry name" value="DUF4892"/>
    <property type="match status" value="1"/>
</dbReference>
<dbReference type="Proteomes" id="UP001209713">
    <property type="component" value="Unassembled WGS sequence"/>
</dbReference>
<dbReference type="EMBL" id="JAOVZB010000003">
    <property type="protein sequence ID" value="MCV2402713.1"/>
    <property type="molecule type" value="Genomic_DNA"/>
</dbReference>
<sequence>MKLYSAFWVVALVFSSYAFSVVEISPYRDAQLVKSKLQENIAVDIPLGKISRSGRGWEPDVIRTVNGDEFSSLYKINRNALLSDVYSYYRSQLLLNGAQIVFECQSRGCGSSNAWANNFFKDYLLYGSDHSQHLLVVENMQGIYSILYLNRRGAGDVMVRLDTVTTANISGSESDVVAQMAVEDLPRIRRFLNDLPSDKRVVAFVTSNGDSGKTAIQNGDALISTVVTGLGRNLAGKVRFINLADMGRESLGENQISFVYIE</sequence>
<organism evidence="1 2">
    <name type="scientific">Marinomonas sargassi</name>
    <dbReference type="NCBI Taxonomy" id="2984494"/>
    <lineage>
        <taxon>Bacteria</taxon>
        <taxon>Pseudomonadati</taxon>
        <taxon>Pseudomonadota</taxon>
        <taxon>Gammaproteobacteria</taxon>
        <taxon>Oceanospirillales</taxon>
        <taxon>Oceanospirillaceae</taxon>
        <taxon>Marinomonas</taxon>
    </lineage>
</organism>
<dbReference type="InterPro" id="IPR032608">
    <property type="entry name" value="DUF4892"/>
</dbReference>
<evidence type="ECO:0000313" key="1">
    <source>
        <dbReference type="EMBL" id="MCV2402713.1"/>
    </source>
</evidence>
<keyword evidence="2" id="KW-1185">Reference proteome</keyword>
<reference evidence="1 2" key="1">
    <citation type="submission" date="2022-10" db="EMBL/GenBank/DDBJ databases">
        <title>Marinomonas transparenta sp. nov. and Marinomonas sargassi sp. nov., isolated from marine alga (Sargassum natans (L.) Gaillon).</title>
        <authorList>
            <person name="Wang Y."/>
        </authorList>
    </citation>
    <scope>NUCLEOTIDE SEQUENCE [LARGE SCALE GENOMIC DNA]</scope>
    <source>
        <strain evidence="1 2">C2222</strain>
    </source>
</reference>
<dbReference type="RefSeq" id="WP_263530095.1">
    <property type="nucleotide sequence ID" value="NZ_JAOVZB010000003.1"/>
</dbReference>
<protein>
    <submittedName>
        <fullName evidence="1">DUF4892 domain-containing protein</fullName>
    </submittedName>
</protein>
<comment type="caution">
    <text evidence="1">The sequence shown here is derived from an EMBL/GenBank/DDBJ whole genome shotgun (WGS) entry which is preliminary data.</text>
</comment>
<gene>
    <name evidence="1" type="ORF">OFY17_07435</name>
</gene>
<accession>A0ABT2YS44</accession>
<evidence type="ECO:0000313" key="2">
    <source>
        <dbReference type="Proteomes" id="UP001209713"/>
    </source>
</evidence>